<evidence type="ECO:0000313" key="1">
    <source>
        <dbReference type="EMBL" id="TCN68929.1"/>
    </source>
</evidence>
<proteinExistence type="predicted"/>
<name>A0A4R2EW71_9BACT</name>
<gene>
    <name evidence="1" type="ORF">CLV25_105131</name>
</gene>
<dbReference type="Gene3D" id="2.180.10.10">
    <property type="entry name" value="RHS repeat-associated core"/>
    <property type="match status" value="1"/>
</dbReference>
<accession>A0A4R2EW71</accession>
<sequence length="286" mass="33396">MMKRTILTLILLVVCAFAFGQTKKAKRDTLYTITQSRIHIKDGQPTNTFDIINLKWADTLWHVSRDLDMEQPNLAINNYRWFFYDKDKNLIRFERYLAQKLDRRIVYKLNNGLVSEREHYQLSGNDTVLVRRDLLTRGGNGWVSKIKVVDAKGKTIATESYSYDARGNEVKMKASMKVVLDADSVLSRQTTYTYDSAGRIATRNVKLVKSDKSKDFTAYVYTYNKDGKLQLTTRYDAFGKMLGKEEIVYYSGRVSQRKYYDDKGVLYENMAYRYRKFGASLDNDMY</sequence>
<evidence type="ECO:0000313" key="2">
    <source>
        <dbReference type="Proteomes" id="UP000294830"/>
    </source>
</evidence>
<protein>
    <submittedName>
        <fullName evidence="1">YD repeat-containing protein</fullName>
    </submittedName>
</protein>
<organism evidence="1 2">
    <name type="scientific">Acetobacteroides hydrogenigenes</name>
    <dbReference type="NCBI Taxonomy" id="979970"/>
    <lineage>
        <taxon>Bacteria</taxon>
        <taxon>Pseudomonadati</taxon>
        <taxon>Bacteroidota</taxon>
        <taxon>Bacteroidia</taxon>
        <taxon>Bacteroidales</taxon>
        <taxon>Rikenellaceae</taxon>
        <taxon>Acetobacteroides</taxon>
    </lineage>
</organism>
<dbReference type="AlphaFoldDB" id="A0A4R2EW71"/>
<reference evidence="1 2" key="1">
    <citation type="submission" date="2019-03" db="EMBL/GenBank/DDBJ databases">
        <title>Genomic Encyclopedia of Archaeal and Bacterial Type Strains, Phase II (KMG-II): from individual species to whole genera.</title>
        <authorList>
            <person name="Goeker M."/>
        </authorList>
    </citation>
    <scope>NUCLEOTIDE SEQUENCE [LARGE SCALE GENOMIC DNA]</scope>
    <source>
        <strain evidence="1 2">RL-C</strain>
    </source>
</reference>
<comment type="caution">
    <text evidence="1">The sequence shown here is derived from an EMBL/GenBank/DDBJ whole genome shotgun (WGS) entry which is preliminary data.</text>
</comment>
<keyword evidence="2" id="KW-1185">Reference proteome</keyword>
<dbReference type="Proteomes" id="UP000294830">
    <property type="component" value="Unassembled WGS sequence"/>
</dbReference>
<dbReference type="EMBL" id="SLWB01000005">
    <property type="protein sequence ID" value="TCN68929.1"/>
    <property type="molecule type" value="Genomic_DNA"/>
</dbReference>